<dbReference type="GeneID" id="106820682"/>
<evidence type="ECO:0000313" key="3">
    <source>
        <dbReference type="RefSeq" id="XP_014680671.1"/>
    </source>
</evidence>
<dbReference type="RefSeq" id="XP_014680671.1">
    <property type="nucleotide sequence ID" value="XM_014825185.1"/>
</dbReference>
<name>A0ABM1F8A0_PRICU</name>
<dbReference type="PANTHER" id="PTHR46532">
    <property type="entry name" value="MALE FERTILITY FACTOR KL5"/>
    <property type="match status" value="1"/>
</dbReference>
<accession>A0ABM1F8A0</accession>
<reference evidence="3" key="1">
    <citation type="submission" date="2025-08" db="UniProtKB">
        <authorList>
            <consortium name="RefSeq"/>
        </authorList>
    </citation>
    <scope>IDENTIFICATION</scope>
</reference>
<protein>
    <submittedName>
        <fullName evidence="3">Dynein heavy chain 5, axonemal-like</fullName>
    </submittedName>
</protein>
<dbReference type="Pfam" id="PF08385">
    <property type="entry name" value="DHC_N1"/>
    <property type="match status" value="1"/>
</dbReference>
<dbReference type="Proteomes" id="UP000695022">
    <property type="component" value="Unplaced"/>
</dbReference>
<proteinExistence type="predicted"/>
<dbReference type="PANTHER" id="PTHR46532:SF13">
    <property type="entry name" value="CYTOPLASMIC DYNEIN 1 HEAVY CHAIN 1"/>
    <property type="match status" value="1"/>
</dbReference>
<dbReference type="InterPro" id="IPR026983">
    <property type="entry name" value="DHC"/>
</dbReference>
<organism evidence="2 3">
    <name type="scientific">Priapulus caudatus</name>
    <name type="common">Priapulid worm</name>
    <dbReference type="NCBI Taxonomy" id="37621"/>
    <lineage>
        <taxon>Eukaryota</taxon>
        <taxon>Metazoa</taxon>
        <taxon>Ecdysozoa</taxon>
        <taxon>Scalidophora</taxon>
        <taxon>Priapulida</taxon>
        <taxon>Priapulimorpha</taxon>
        <taxon>Priapulimorphida</taxon>
        <taxon>Priapulidae</taxon>
        <taxon>Priapulus</taxon>
    </lineage>
</organism>
<feature type="domain" description="Dynein heavy chain tail" evidence="1">
    <location>
        <begin position="187"/>
        <end position="692"/>
    </location>
</feature>
<gene>
    <name evidence="3" type="primary">LOC106820682</name>
</gene>
<keyword evidence="2" id="KW-1185">Reference proteome</keyword>
<evidence type="ECO:0000259" key="1">
    <source>
        <dbReference type="Pfam" id="PF08385"/>
    </source>
</evidence>
<evidence type="ECO:0000313" key="2">
    <source>
        <dbReference type="Proteomes" id="UP000695022"/>
    </source>
</evidence>
<dbReference type="InterPro" id="IPR013594">
    <property type="entry name" value="Dynein_heavy_tail"/>
</dbReference>
<sequence>MSTLDKFFTVDGTKHILFHHRDQEQEGVGETIRSVSVVSRTHSRAGNRHRLYVTSSIDDVLVNGRATLFSRQDESKAITSANIHKEVYLTVLDGSVGLAQGVCMLVRNVFYPVLRHSRWDTLMEISGGAKMVEKFLSSVDTFVRVLEGACDSLQDNVVLPDCAQVDLCLLTTKEEIVLTSSNMEAMEAVDMCVRMWMQQIAKVLTESEQIHRESDNVGPRAELEFWKRRMAKFNALEEELRSGKVKAALKCQQVAQSKLLKDWARIEQAIIDSALEAKDNVRFLYTIDDCCEPLYSNNPLQIVASLPGLMNAVRMVFTISRYYNTSERMTSLLVKVTNQMITSCRNYVTNFDVDTVWSQPREELFQKIDACGSLHQAYRNNYEKTRKTVAAAGSKQSFEFSESYIFGKFDTFVRRLNKVVQMFQLIETYSCLERCHIDGVEVIVGRYRAAVSSMKKKTYDFLDHRKQEFDEDFAEFEKNICDVHVQLRAFIGERFTGLHTTRAALQFLSIVERLGLPELGQEERYAAALTMYGRELDMVSKLYMRQRLQPPLERDVPPVAGKIQWVRQLHRRIEEPMNVFREKPDLLARGEAARIVKVFNRVGKAFFEYELLYYGAWIQQLDVVKTYLQRPLLVWDSESREMLVNMDADVFMVIRECECMVRMGLEIPHAGKQLKASKGDLRRKYEQLRVSVYATHVFSRNSTLSLYKLDFGFDRNSAVSLA</sequence>